<name>A0A9P9FUY7_FUSRE</name>
<dbReference type="RefSeq" id="XP_046041349.1">
    <property type="nucleotide sequence ID" value="XM_046197906.1"/>
</dbReference>
<dbReference type="EMBL" id="JAGMUX010000033">
    <property type="protein sequence ID" value="KAH7208446.1"/>
    <property type="molecule type" value="Genomic_DNA"/>
</dbReference>
<dbReference type="Proteomes" id="UP000720189">
    <property type="component" value="Unassembled WGS sequence"/>
</dbReference>
<gene>
    <name evidence="2" type="ORF">BKA55DRAFT_668642</name>
</gene>
<protein>
    <submittedName>
        <fullName evidence="2">Uncharacterized protein</fullName>
    </submittedName>
</protein>
<evidence type="ECO:0000313" key="3">
    <source>
        <dbReference type="Proteomes" id="UP000720189"/>
    </source>
</evidence>
<organism evidence="2 3">
    <name type="scientific">Fusarium redolens</name>
    <dbReference type="NCBI Taxonomy" id="48865"/>
    <lineage>
        <taxon>Eukaryota</taxon>
        <taxon>Fungi</taxon>
        <taxon>Dikarya</taxon>
        <taxon>Ascomycota</taxon>
        <taxon>Pezizomycotina</taxon>
        <taxon>Sordariomycetes</taxon>
        <taxon>Hypocreomycetidae</taxon>
        <taxon>Hypocreales</taxon>
        <taxon>Nectriaceae</taxon>
        <taxon>Fusarium</taxon>
        <taxon>Fusarium redolens species complex</taxon>
    </lineage>
</organism>
<dbReference type="GeneID" id="70227860"/>
<feature type="region of interest" description="Disordered" evidence="1">
    <location>
        <begin position="212"/>
        <end position="236"/>
    </location>
</feature>
<feature type="compositionally biased region" description="Basic and acidic residues" evidence="1">
    <location>
        <begin position="215"/>
        <end position="226"/>
    </location>
</feature>
<proteinExistence type="predicted"/>
<evidence type="ECO:0000313" key="2">
    <source>
        <dbReference type="EMBL" id="KAH7208446.1"/>
    </source>
</evidence>
<accession>A0A9P9FUY7</accession>
<comment type="caution">
    <text evidence="2">The sequence shown here is derived from an EMBL/GenBank/DDBJ whole genome shotgun (WGS) entry which is preliminary data.</text>
</comment>
<dbReference type="AlphaFoldDB" id="A0A9P9FUY7"/>
<feature type="region of interest" description="Disordered" evidence="1">
    <location>
        <begin position="335"/>
        <end position="360"/>
    </location>
</feature>
<keyword evidence="3" id="KW-1185">Reference proteome</keyword>
<dbReference type="OrthoDB" id="5020886at2759"/>
<sequence length="391" mass="43677">MADPEIASRLERLLYLYTTDSITLTDRQQEEPLEIRNLPDASPEVTHCVRDERDIAQDSKRNTIRVSAQLLQKVEQLALSPLSFLDPKSSGFHEAESIEKTALSARRLGLMKSSTTPMTHHLNEGTYTGLEKARLITVSERNLALGHCFTTDSRLQRPFAANAFDEYMSNLASNGLEDFSKSLEEPAKVIAETIENWYKLRGLINTKESTAATERALEATSHRSQTEKLLGSSPTATTPRAVHQMQHIDSIPFQARALNNGMTYAQQQPPYGQTFLSAWPRYDASFITNTSFHPSQEGVEHANHHPLETGSFRVCESKEGSNGGKMSIQSMISTQRPQKSRLESTFPSIPPSQQEGSCTNSPWQYNVPLEDIELLVNLSRATRPMAVQNSL</sequence>
<evidence type="ECO:0000256" key="1">
    <source>
        <dbReference type="SAM" id="MobiDB-lite"/>
    </source>
</evidence>
<reference evidence="2" key="1">
    <citation type="journal article" date="2021" name="Nat. Commun.">
        <title>Genetic determinants of endophytism in the Arabidopsis root mycobiome.</title>
        <authorList>
            <person name="Mesny F."/>
            <person name="Miyauchi S."/>
            <person name="Thiergart T."/>
            <person name="Pickel B."/>
            <person name="Atanasova L."/>
            <person name="Karlsson M."/>
            <person name="Huettel B."/>
            <person name="Barry K.W."/>
            <person name="Haridas S."/>
            <person name="Chen C."/>
            <person name="Bauer D."/>
            <person name="Andreopoulos W."/>
            <person name="Pangilinan J."/>
            <person name="LaButti K."/>
            <person name="Riley R."/>
            <person name="Lipzen A."/>
            <person name="Clum A."/>
            <person name="Drula E."/>
            <person name="Henrissat B."/>
            <person name="Kohler A."/>
            <person name="Grigoriev I.V."/>
            <person name="Martin F.M."/>
            <person name="Hacquard S."/>
        </authorList>
    </citation>
    <scope>NUCLEOTIDE SEQUENCE</scope>
    <source>
        <strain evidence="2">MPI-CAGE-AT-0023</strain>
    </source>
</reference>